<dbReference type="OrthoDB" id="360147at2759"/>
<name>A0A2C6L1G5_9APIC</name>
<proteinExistence type="predicted"/>
<gene>
    <name evidence="1" type="ORF">CSUI_004322</name>
</gene>
<accession>A0A2C6L1G5</accession>
<reference evidence="1 2" key="1">
    <citation type="journal article" date="2017" name="Int. J. Parasitol.">
        <title>The genome of the protozoan parasite Cystoisospora suis and a reverse vaccinology approach to identify vaccine candidates.</title>
        <authorList>
            <person name="Palmieri N."/>
            <person name="Shrestha A."/>
            <person name="Ruttkowski B."/>
            <person name="Beck T."/>
            <person name="Vogl C."/>
            <person name="Tomley F."/>
            <person name="Blake D.P."/>
            <person name="Joachim A."/>
        </authorList>
    </citation>
    <scope>NUCLEOTIDE SEQUENCE [LARGE SCALE GENOMIC DNA]</scope>
    <source>
        <strain evidence="1 2">Wien I</strain>
    </source>
</reference>
<dbReference type="RefSeq" id="XP_067923511.1">
    <property type="nucleotide sequence ID" value="XM_068064515.1"/>
</dbReference>
<organism evidence="1 2">
    <name type="scientific">Cystoisospora suis</name>
    <dbReference type="NCBI Taxonomy" id="483139"/>
    <lineage>
        <taxon>Eukaryota</taxon>
        <taxon>Sar</taxon>
        <taxon>Alveolata</taxon>
        <taxon>Apicomplexa</taxon>
        <taxon>Conoidasida</taxon>
        <taxon>Coccidia</taxon>
        <taxon>Eucoccidiorida</taxon>
        <taxon>Eimeriorina</taxon>
        <taxon>Sarcocystidae</taxon>
        <taxon>Cystoisospora</taxon>
    </lineage>
</organism>
<keyword evidence="2" id="KW-1185">Reference proteome</keyword>
<dbReference type="Proteomes" id="UP000221165">
    <property type="component" value="Unassembled WGS sequence"/>
</dbReference>
<dbReference type="VEuPathDB" id="ToxoDB:CSUI_004322"/>
<evidence type="ECO:0000313" key="1">
    <source>
        <dbReference type="EMBL" id="PHJ21832.1"/>
    </source>
</evidence>
<comment type="caution">
    <text evidence="1">The sequence shown here is derived from an EMBL/GenBank/DDBJ whole genome shotgun (WGS) entry which is preliminary data.</text>
</comment>
<dbReference type="AlphaFoldDB" id="A0A2C6L1G5"/>
<dbReference type="GeneID" id="94427726"/>
<evidence type="ECO:0000313" key="2">
    <source>
        <dbReference type="Proteomes" id="UP000221165"/>
    </source>
</evidence>
<protein>
    <submittedName>
        <fullName evidence="1">Uncharacterized protein</fullName>
    </submittedName>
</protein>
<sequence length="207" mass="22970">MLRSCLRLAASAAAAPAKQVATRAAAQGAEVPDVLVTFGNQASKITFVSHPGVMAISKLLEMTYISEHRAVLSQANVDAIREFDEDLADKAQIAVDNNLPVNFQKLDYFDRPEFVEMFKKEDVLLKKARQEVLSAPKGQYTIPSYVADYTPIEIPRKWRTDLELTEEMVQADPALRAQTELRELIVEHLNGSKAKVTAGTQAKRQLS</sequence>
<dbReference type="EMBL" id="MIGC01001999">
    <property type="protein sequence ID" value="PHJ21832.1"/>
    <property type="molecule type" value="Genomic_DNA"/>
</dbReference>